<name>A0ABW5D2S1_9BACT</name>
<dbReference type="EMBL" id="JBHUIM010000003">
    <property type="protein sequence ID" value="MFD2248464.1"/>
    <property type="molecule type" value="Genomic_DNA"/>
</dbReference>
<keyword evidence="2" id="KW-1185">Reference proteome</keyword>
<gene>
    <name evidence="1" type="ORF">ACFSKP_19510</name>
</gene>
<evidence type="ECO:0008006" key="3">
    <source>
        <dbReference type="Google" id="ProtNLM"/>
    </source>
</evidence>
<accession>A0ABW5D2S1</accession>
<sequence>MATIISKATERIILVVAISLLTLFLIGCASSTQLTGSWRSPDVAKPYGKIVVVALTDQILARQEVESDLQMQLRQRGIEATRSIDIFPPAHGMSKDGLDLDLMMERLHSYNYDAILTAALIDEKTETHYVPGYYDYYPMAGPYWYGWYGGYYAYWYPMLYQPGYYTEEKIYYLETNLYDTQTEQLMWSAQSRSYSPSSLRKAAEKFSEITVDRLSQDRLVASGQQQQ</sequence>
<dbReference type="PROSITE" id="PS51257">
    <property type="entry name" value="PROKAR_LIPOPROTEIN"/>
    <property type="match status" value="1"/>
</dbReference>
<comment type="caution">
    <text evidence="1">The sequence shown here is derived from an EMBL/GenBank/DDBJ whole genome shotgun (WGS) entry which is preliminary data.</text>
</comment>
<reference evidence="2" key="1">
    <citation type="journal article" date="2019" name="Int. J. Syst. Evol. Microbiol.">
        <title>The Global Catalogue of Microorganisms (GCM) 10K type strain sequencing project: providing services to taxonomists for standard genome sequencing and annotation.</title>
        <authorList>
            <consortium name="The Broad Institute Genomics Platform"/>
            <consortium name="The Broad Institute Genome Sequencing Center for Infectious Disease"/>
            <person name="Wu L."/>
            <person name="Ma J."/>
        </authorList>
    </citation>
    <scope>NUCLEOTIDE SEQUENCE [LARGE SCALE GENOMIC DNA]</scope>
    <source>
        <strain evidence="2">CGMCC 4.1782</strain>
    </source>
</reference>
<evidence type="ECO:0000313" key="1">
    <source>
        <dbReference type="EMBL" id="MFD2248464.1"/>
    </source>
</evidence>
<dbReference type="RefSeq" id="WP_250431493.1">
    <property type="nucleotide sequence ID" value="NZ_JALPRR010000004.1"/>
</dbReference>
<organism evidence="1 2">
    <name type="scientific">Pontibacter ruber</name>
    <dbReference type="NCBI Taxonomy" id="1343895"/>
    <lineage>
        <taxon>Bacteria</taxon>
        <taxon>Pseudomonadati</taxon>
        <taxon>Bacteroidota</taxon>
        <taxon>Cytophagia</taxon>
        <taxon>Cytophagales</taxon>
        <taxon>Hymenobacteraceae</taxon>
        <taxon>Pontibacter</taxon>
    </lineage>
</organism>
<protein>
    <recommendedName>
        <fullName evidence="3">DUF4136 domain-containing protein</fullName>
    </recommendedName>
</protein>
<proteinExistence type="predicted"/>
<dbReference type="Proteomes" id="UP001597374">
    <property type="component" value="Unassembled WGS sequence"/>
</dbReference>
<evidence type="ECO:0000313" key="2">
    <source>
        <dbReference type="Proteomes" id="UP001597374"/>
    </source>
</evidence>